<keyword evidence="10" id="KW-1185">Reference proteome</keyword>
<dbReference type="KEGG" id="lac:LBA1793"/>
<evidence type="ECO:0000259" key="8">
    <source>
        <dbReference type="PROSITE" id="PS50847"/>
    </source>
</evidence>
<dbReference type="CDD" id="cd02947">
    <property type="entry name" value="TRX_family"/>
    <property type="match status" value="1"/>
</dbReference>
<dbReference type="InterPro" id="IPR046698">
    <property type="entry name" value="PedC-like"/>
</dbReference>
<feature type="chain" id="PRO_5004255703" description="Gram-positive cocci surface proteins LPxTG domain-containing protein" evidence="7">
    <location>
        <begin position="27"/>
        <end position="438"/>
    </location>
</feature>
<evidence type="ECO:0000256" key="2">
    <source>
        <dbReference type="ARBA" id="ARBA00022525"/>
    </source>
</evidence>
<dbReference type="HOGENOM" id="CLU_679316_0_0_9"/>
<dbReference type="AlphaFoldDB" id="Q5FI76"/>
<feature type="signal peptide" evidence="7">
    <location>
        <begin position="1"/>
        <end position="26"/>
    </location>
</feature>
<dbReference type="PROSITE" id="PS50847">
    <property type="entry name" value="GRAM_POS_ANCHORING"/>
    <property type="match status" value="1"/>
</dbReference>
<dbReference type="RefSeq" id="WP_003549759.1">
    <property type="nucleotide sequence ID" value="NC_006814.3"/>
</dbReference>
<dbReference type="PATRIC" id="fig|272621.13.peg.1705"/>
<feature type="compositionally biased region" description="Basic and acidic residues" evidence="5">
    <location>
        <begin position="66"/>
        <end position="75"/>
    </location>
</feature>
<name>Q5FI76_LACAC</name>
<evidence type="ECO:0000256" key="4">
    <source>
        <dbReference type="ARBA" id="ARBA00023088"/>
    </source>
</evidence>
<dbReference type="NCBIfam" id="TIGR01167">
    <property type="entry name" value="LPXTG_anchor"/>
    <property type="match status" value="1"/>
</dbReference>
<dbReference type="BioCyc" id="LACI272621:G1G49-1754-MONOMER"/>
<gene>
    <name evidence="9" type="ordered locus">LBA1793</name>
</gene>
<keyword evidence="4" id="KW-0572">Peptidoglycan-anchor</keyword>
<organism evidence="10">
    <name type="scientific">Lactobacillus acidophilus (strain ATCC 700396 / NCK56 / N2 / NCFM)</name>
    <dbReference type="NCBI Taxonomy" id="272621"/>
    <lineage>
        <taxon>Bacteria</taxon>
        <taxon>Bacillati</taxon>
        <taxon>Bacillota</taxon>
        <taxon>Bacilli</taxon>
        <taxon>Lactobacillales</taxon>
        <taxon>Lactobacillaceae</taxon>
        <taxon>Lactobacillus</taxon>
    </lineage>
</organism>
<evidence type="ECO:0000313" key="10">
    <source>
        <dbReference type="Proteomes" id="UP000006381"/>
    </source>
</evidence>
<feature type="compositionally biased region" description="Acidic residues" evidence="5">
    <location>
        <begin position="95"/>
        <end position="108"/>
    </location>
</feature>
<accession>Q5FI76</accession>
<dbReference type="Pfam" id="PF20207">
    <property type="entry name" value="DUF6568"/>
    <property type="match status" value="1"/>
</dbReference>
<keyword evidence="3 7" id="KW-0732">Signal</keyword>
<dbReference type="Pfam" id="PF00746">
    <property type="entry name" value="Gram_pos_anchor"/>
    <property type="match status" value="1"/>
</dbReference>
<dbReference type="GeneID" id="93289147"/>
<evidence type="ECO:0000256" key="1">
    <source>
        <dbReference type="ARBA" id="ARBA00022512"/>
    </source>
</evidence>
<dbReference type="OrthoDB" id="32134at2"/>
<evidence type="ECO:0000256" key="3">
    <source>
        <dbReference type="ARBA" id="ARBA00022729"/>
    </source>
</evidence>
<evidence type="ECO:0000256" key="7">
    <source>
        <dbReference type="SAM" id="SignalP"/>
    </source>
</evidence>
<feature type="compositionally biased region" description="Polar residues" evidence="5">
    <location>
        <begin position="32"/>
        <end position="42"/>
    </location>
</feature>
<sequence length="438" mass="49059">MNKKNVSMLMLSPAILLMMNSTIVHADKGSTSHEISSKVVSKTKNDDKNVPESEQETSSNNEIDQSQDKQEKEEQAIPEDQNDQSQNTNNQDPNDASEEDDEDEVSVEDYENNVKDFHRVKMQEVKDLLAEKNNQEHLMYIGRPTCYYCRQFSPDLKDFNEIVKGKLLYFNIDDEEGAHDYAFKVIGIPGTPTTMRFMNGKLISAWIGGEKTGQELHDFLYSDTANKLVEQVVIKNQSNDTATQADNDVVASESDKTPEVTVEENNQAQSNNDVAITNFAENSVFENAKNVASSTADLTQVATGDQDDVAPKAETKNKTVKKPIKHKIVANKVKKQAKLHKTNIIIPMSAKKREDVKENNQYDTVKVHGTSPNAIKDKQARITMLKELENDTSDTISTVSLPSTGEKKNIWIQLMGMISVLVSVVLGISLRKKTKEEK</sequence>
<dbReference type="InterPro" id="IPR019931">
    <property type="entry name" value="LPXTG_anchor"/>
</dbReference>
<keyword evidence="6" id="KW-0472">Membrane</keyword>
<keyword evidence="1" id="KW-0134">Cell wall</keyword>
<dbReference type="Gene3D" id="3.40.30.10">
    <property type="entry name" value="Glutaredoxin"/>
    <property type="match status" value="1"/>
</dbReference>
<dbReference type="Proteomes" id="UP000006381">
    <property type="component" value="Chromosome"/>
</dbReference>
<dbReference type="STRING" id="272621.LBA1793"/>
<evidence type="ECO:0000313" key="9">
    <source>
        <dbReference type="EMBL" id="AAV43598.1"/>
    </source>
</evidence>
<dbReference type="eggNOG" id="ENOG50341F6">
    <property type="taxonomic scope" value="Bacteria"/>
</dbReference>
<dbReference type="InterPro" id="IPR036249">
    <property type="entry name" value="Thioredoxin-like_sf"/>
</dbReference>
<protein>
    <recommendedName>
        <fullName evidence="8">Gram-positive cocci surface proteins LPxTG domain-containing protein</fullName>
    </recommendedName>
</protein>
<feature type="transmembrane region" description="Helical" evidence="6">
    <location>
        <begin position="410"/>
        <end position="430"/>
    </location>
</feature>
<keyword evidence="6" id="KW-0812">Transmembrane</keyword>
<feature type="domain" description="Gram-positive cocci surface proteins LPxTG" evidence="8">
    <location>
        <begin position="401"/>
        <end position="438"/>
    </location>
</feature>
<evidence type="ECO:0000256" key="6">
    <source>
        <dbReference type="SAM" id="Phobius"/>
    </source>
</evidence>
<dbReference type="SUPFAM" id="SSF52833">
    <property type="entry name" value="Thioredoxin-like"/>
    <property type="match status" value="1"/>
</dbReference>
<reference evidence="9 10" key="1">
    <citation type="journal article" date="2005" name="Proc. Natl. Acad. Sci. U.S.A.">
        <title>Complete genome sequence of the probiotic lactic acid bacterium Lactobacillus acidophilus NCFM.</title>
        <authorList>
            <person name="Altermann E."/>
            <person name="Russell W.M."/>
            <person name="Azcarate-Peril M.A."/>
            <person name="Barrangou R."/>
            <person name="Buck B.L."/>
            <person name="McAuliffe O."/>
            <person name="Souther N."/>
            <person name="Dobson A."/>
            <person name="Duong T."/>
            <person name="Callanan M."/>
            <person name="Lick S."/>
            <person name="Hamrick A."/>
            <person name="Cano R."/>
            <person name="Klaenhammer T.R."/>
        </authorList>
    </citation>
    <scope>NUCLEOTIDE SEQUENCE [LARGE SCALE GENOMIC DNA]</scope>
    <source>
        <strain evidence="10">ATCC 700396 / NCK56 / N2 / NCFM</strain>
    </source>
</reference>
<keyword evidence="2" id="KW-0964">Secreted</keyword>
<evidence type="ECO:0000256" key="5">
    <source>
        <dbReference type="SAM" id="MobiDB-lite"/>
    </source>
</evidence>
<feature type="compositionally biased region" description="Low complexity" evidence="5">
    <location>
        <begin position="83"/>
        <end position="94"/>
    </location>
</feature>
<proteinExistence type="predicted"/>
<keyword evidence="6" id="KW-1133">Transmembrane helix</keyword>
<feature type="region of interest" description="Disordered" evidence="5">
    <location>
        <begin position="28"/>
        <end position="108"/>
    </location>
</feature>
<dbReference type="EMBL" id="CP000033">
    <property type="protein sequence ID" value="AAV43598.1"/>
    <property type="molecule type" value="Genomic_DNA"/>
</dbReference>